<feature type="domain" description="ABC transmembrane type-1" evidence="8">
    <location>
        <begin position="81"/>
        <end position="273"/>
    </location>
</feature>
<feature type="transmembrane region" description="Helical" evidence="7">
    <location>
        <begin position="85"/>
        <end position="109"/>
    </location>
</feature>
<dbReference type="SUPFAM" id="SSF161098">
    <property type="entry name" value="MetI-like"/>
    <property type="match status" value="1"/>
</dbReference>
<organism evidence="9 10">
    <name type="scientific">Nonomuraea zeae</name>
    <dbReference type="NCBI Taxonomy" id="1642303"/>
    <lineage>
        <taxon>Bacteria</taxon>
        <taxon>Bacillati</taxon>
        <taxon>Actinomycetota</taxon>
        <taxon>Actinomycetes</taxon>
        <taxon>Streptosporangiales</taxon>
        <taxon>Streptosporangiaceae</taxon>
        <taxon>Nonomuraea</taxon>
    </lineage>
</organism>
<evidence type="ECO:0000256" key="6">
    <source>
        <dbReference type="ARBA" id="ARBA00023136"/>
    </source>
</evidence>
<dbReference type="InterPro" id="IPR050366">
    <property type="entry name" value="BP-dependent_transpt_permease"/>
</dbReference>
<evidence type="ECO:0000256" key="2">
    <source>
        <dbReference type="ARBA" id="ARBA00022448"/>
    </source>
</evidence>
<keyword evidence="10" id="KW-1185">Reference proteome</keyword>
<accession>A0A5S4GFN9</accession>
<dbReference type="Pfam" id="PF00528">
    <property type="entry name" value="BPD_transp_1"/>
    <property type="match status" value="1"/>
</dbReference>
<keyword evidence="4 7" id="KW-0812">Transmembrane</keyword>
<dbReference type="Proteomes" id="UP000306628">
    <property type="component" value="Unassembled WGS sequence"/>
</dbReference>
<proteinExistence type="inferred from homology"/>
<feature type="transmembrane region" description="Helical" evidence="7">
    <location>
        <begin position="252"/>
        <end position="276"/>
    </location>
</feature>
<protein>
    <submittedName>
        <fullName evidence="9">ABC transporter permease</fullName>
    </submittedName>
</protein>
<keyword evidence="3" id="KW-1003">Cell membrane</keyword>
<evidence type="ECO:0000313" key="9">
    <source>
        <dbReference type="EMBL" id="TMR31778.1"/>
    </source>
</evidence>
<dbReference type="OrthoDB" id="6637947at2"/>
<dbReference type="InterPro" id="IPR000515">
    <property type="entry name" value="MetI-like"/>
</dbReference>
<evidence type="ECO:0000259" key="8">
    <source>
        <dbReference type="PROSITE" id="PS50928"/>
    </source>
</evidence>
<evidence type="ECO:0000256" key="4">
    <source>
        <dbReference type="ARBA" id="ARBA00022692"/>
    </source>
</evidence>
<reference evidence="9 10" key="1">
    <citation type="submission" date="2019-05" db="EMBL/GenBank/DDBJ databases">
        <title>Draft genome sequence of Nonomuraea zeae DSM 100528.</title>
        <authorList>
            <person name="Saricaoglu S."/>
            <person name="Isik K."/>
        </authorList>
    </citation>
    <scope>NUCLEOTIDE SEQUENCE [LARGE SCALE GENOMIC DNA]</scope>
    <source>
        <strain evidence="9 10">DSM 100528</strain>
    </source>
</reference>
<comment type="similarity">
    <text evidence="7">Belongs to the binding-protein-dependent transport system permease family.</text>
</comment>
<dbReference type="CDD" id="cd06261">
    <property type="entry name" value="TM_PBP2"/>
    <property type="match status" value="1"/>
</dbReference>
<evidence type="ECO:0000256" key="5">
    <source>
        <dbReference type="ARBA" id="ARBA00022989"/>
    </source>
</evidence>
<feature type="transmembrane region" description="Helical" evidence="7">
    <location>
        <begin position="221"/>
        <end position="240"/>
    </location>
</feature>
<comment type="caution">
    <text evidence="9">The sequence shown here is derived from an EMBL/GenBank/DDBJ whole genome shotgun (WGS) entry which is preliminary data.</text>
</comment>
<comment type="subcellular location">
    <subcellularLocation>
        <location evidence="1 7">Cell membrane</location>
        <topology evidence="1 7">Multi-pass membrane protein</topology>
    </subcellularLocation>
</comment>
<dbReference type="InterPro" id="IPR035906">
    <property type="entry name" value="MetI-like_sf"/>
</dbReference>
<feature type="transmembrane region" description="Helical" evidence="7">
    <location>
        <begin position="195"/>
        <end position="215"/>
    </location>
</feature>
<dbReference type="Gene3D" id="1.10.3720.10">
    <property type="entry name" value="MetI-like"/>
    <property type="match status" value="1"/>
</dbReference>
<keyword evidence="5 7" id="KW-1133">Transmembrane helix</keyword>
<evidence type="ECO:0000256" key="1">
    <source>
        <dbReference type="ARBA" id="ARBA00004651"/>
    </source>
</evidence>
<dbReference type="GO" id="GO:0071916">
    <property type="term" value="F:dipeptide transmembrane transporter activity"/>
    <property type="evidence" value="ECO:0007669"/>
    <property type="project" value="TreeGrafter"/>
</dbReference>
<dbReference type="PROSITE" id="PS50928">
    <property type="entry name" value="ABC_TM1"/>
    <property type="match status" value="1"/>
</dbReference>
<dbReference type="EMBL" id="VCKX01000078">
    <property type="protein sequence ID" value="TMR31778.1"/>
    <property type="molecule type" value="Genomic_DNA"/>
</dbReference>
<evidence type="ECO:0000256" key="3">
    <source>
        <dbReference type="ARBA" id="ARBA00022475"/>
    </source>
</evidence>
<dbReference type="PANTHER" id="PTHR43386">
    <property type="entry name" value="OLIGOPEPTIDE TRANSPORT SYSTEM PERMEASE PROTEIN APPC"/>
    <property type="match status" value="1"/>
</dbReference>
<keyword evidence="6 7" id="KW-0472">Membrane</keyword>
<sequence length="290" mass="29843">MTALVTLAAPRDRLLGLPRSGKLVTGLAIVGFFAVLAVAGPLLAGDPEALVGGRLDPPSAGLWLGSTDTGQSVLAQLLTATRGSMLIGVVAGVLATAASLVVGVVGGYVGGWLDEAFSLLSNVTLVIPTLPLLILVADYVEDSGPFTYALIISVISWAGPSRVIRAQVMSLRSRDYVDAARVSGEPGWRIMVFQILPNLTPVIAAGFVWAVIGAVLTESGLSALGLGGGSVASWGGMLYFAQNGSALSMGAWWWFVPPGLFIAALGTGLSLINFSIDELMNPRLRKGAAA</sequence>
<feature type="transmembrane region" description="Helical" evidence="7">
    <location>
        <begin position="23"/>
        <end position="44"/>
    </location>
</feature>
<evidence type="ECO:0000256" key="7">
    <source>
        <dbReference type="RuleBase" id="RU363032"/>
    </source>
</evidence>
<feature type="transmembrane region" description="Helical" evidence="7">
    <location>
        <begin position="116"/>
        <end position="140"/>
    </location>
</feature>
<dbReference type="RefSeq" id="WP_138692143.1">
    <property type="nucleotide sequence ID" value="NZ_JBHSAZ010000096.1"/>
</dbReference>
<dbReference type="PANTHER" id="PTHR43386:SF1">
    <property type="entry name" value="D,D-DIPEPTIDE TRANSPORT SYSTEM PERMEASE PROTEIN DDPC-RELATED"/>
    <property type="match status" value="1"/>
</dbReference>
<name>A0A5S4GFN9_9ACTN</name>
<gene>
    <name evidence="9" type="ORF">ETD85_24575</name>
</gene>
<evidence type="ECO:0000313" key="10">
    <source>
        <dbReference type="Proteomes" id="UP000306628"/>
    </source>
</evidence>
<dbReference type="GO" id="GO:0005886">
    <property type="term" value="C:plasma membrane"/>
    <property type="evidence" value="ECO:0007669"/>
    <property type="project" value="UniProtKB-SubCell"/>
</dbReference>
<dbReference type="AlphaFoldDB" id="A0A5S4GFN9"/>
<keyword evidence="2 7" id="KW-0813">Transport</keyword>